<gene>
    <name evidence="1" type="ORF">BJF95_06305</name>
</gene>
<dbReference type="EMBL" id="MKIM01000027">
    <property type="protein sequence ID" value="OLP44171.1"/>
    <property type="molecule type" value="Genomic_DNA"/>
</dbReference>
<comment type="caution">
    <text evidence="1">The sequence shown here is derived from an EMBL/GenBank/DDBJ whole genome shotgun (WGS) entry which is preliminary data.</text>
</comment>
<keyword evidence="2" id="KW-1185">Reference proteome</keyword>
<dbReference type="Proteomes" id="UP000186894">
    <property type="component" value="Unassembled WGS sequence"/>
</dbReference>
<protein>
    <submittedName>
        <fullName evidence="1">Uncharacterized protein</fullName>
    </submittedName>
</protein>
<reference evidence="1 2" key="1">
    <citation type="submission" date="2016-09" db="EMBL/GenBank/DDBJ databases">
        <title>Rhizobium oryziradicis sp. nov., isolated from the root of rice.</title>
        <authorList>
            <person name="Zhao J."/>
            <person name="Zhang X."/>
        </authorList>
    </citation>
    <scope>NUCLEOTIDE SEQUENCE [LARGE SCALE GENOMIC DNA]</scope>
    <source>
        <strain evidence="1 2">N19</strain>
    </source>
</reference>
<sequence length="61" mass="6738">MTREAPSDANLLQLRYTLECAIELSNKMGLGMMSYLISMAGHELEDIMGLGSEQLSEDEEA</sequence>
<proteinExistence type="predicted"/>
<name>A0A1Q8ZQJ5_9HYPH</name>
<organism evidence="1 2">
    <name type="scientific">Rhizobium oryziradicis</name>
    <dbReference type="NCBI Taxonomy" id="1867956"/>
    <lineage>
        <taxon>Bacteria</taxon>
        <taxon>Pseudomonadati</taxon>
        <taxon>Pseudomonadota</taxon>
        <taxon>Alphaproteobacteria</taxon>
        <taxon>Hyphomicrobiales</taxon>
        <taxon>Rhizobiaceae</taxon>
        <taxon>Rhizobium/Agrobacterium group</taxon>
        <taxon>Rhizobium</taxon>
    </lineage>
</organism>
<dbReference type="AlphaFoldDB" id="A0A1Q8ZQJ5"/>
<accession>A0A1Q8ZQJ5</accession>
<evidence type="ECO:0000313" key="2">
    <source>
        <dbReference type="Proteomes" id="UP000186894"/>
    </source>
</evidence>
<evidence type="ECO:0000313" key="1">
    <source>
        <dbReference type="EMBL" id="OLP44171.1"/>
    </source>
</evidence>